<keyword evidence="3" id="KW-1185">Reference proteome</keyword>
<evidence type="ECO:0000256" key="1">
    <source>
        <dbReference type="SAM" id="MobiDB-lite"/>
    </source>
</evidence>
<accession>A0A2T2ZXL4</accession>
<name>A0A2T2ZXL4_9PEZI</name>
<gene>
    <name evidence="2" type="ORF">BD289DRAFT_485735</name>
</gene>
<dbReference type="InParanoid" id="A0A2T2ZXL4"/>
<organism evidence="2 3">
    <name type="scientific">Coniella lustricola</name>
    <dbReference type="NCBI Taxonomy" id="2025994"/>
    <lineage>
        <taxon>Eukaryota</taxon>
        <taxon>Fungi</taxon>
        <taxon>Dikarya</taxon>
        <taxon>Ascomycota</taxon>
        <taxon>Pezizomycotina</taxon>
        <taxon>Sordariomycetes</taxon>
        <taxon>Sordariomycetidae</taxon>
        <taxon>Diaporthales</taxon>
        <taxon>Schizoparmaceae</taxon>
        <taxon>Coniella</taxon>
    </lineage>
</organism>
<proteinExistence type="predicted"/>
<protein>
    <submittedName>
        <fullName evidence="2">Uncharacterized protein</fullName>
    </submittedName>
</protein>
<dbReference type="Proteomes" id="UP000241462">
    <property type="component" value="Unassembled WGS sequence"/>
</dbReference>
<evidence type="ECO:0000313" key="3">
    <source>
        <dbReference type="Proteomes" id="UP000241462"/>
    </source>
</evidence>
<sequence length="136" mass="14427">MGRCKSELCLLALSIHVKARRYAGNAANATSTHVSKIGPDSTERSCAAARPSTTSRRSAVFTSAQQPQTAKNTANVHGPKAGNTGAADPAVVIQFIIFSTRQLGNSTLRIHSFAVQDAATVQQLDEDEARLFSCLI</sequence>
<feature type="compositionally biased region" description="Polar residues" evidence="1">
    <location>
        <begin position="51"/>
        <end position="75"/>
    </location>
</feature>
<dbReference type="AlphaFoldDB" id="A0A2T2ZXL4"/>
<feature type="region of interest" description="Disordered" evidence="1">
    <location>
        <begin position="32"/>
        <end position="83"/>
    </location>
</feature>
<evidence type="ECO:0000313" key="2">
    <source>
        <dbReference type="EMBL" id="PSR79099.1"/>
    </source>
</evidence>
<dbReference type="EMBL" id="KZ678580">
    <property type="protein sequence ID" value="PSR79099.1"/>
    <property type="molecule type" value="Genomic_DNA"/>
</dbReference>
<reference evidence="2 3" key="1">
    <citation type="journal article" date="2018" name="Mycol. Prog.">
        <title>Coniella lustricola, a new species from submerged detritus.</title>
        <authorList>
            <person name="Raudabaugh D.B."/>
            <person name="Iturriaga T."/>
            <person name="Carver A."/>
            <person name="Mondo S."/>
            <person name="Pangilinan J."/>
            <person name="Lipzen A."/>
            <person name="He G."/>
            <person name="Amirebrahimi M."/>
            <person name="Grigoriev I.V."/>
            <person name="Miller A.N."/>
        </authorList>
    </citation>
    <scope>NUCLEOTIDE SEQUENCE [LARGE SCALE GENOMIC DNA]</scope>
    <source>
        <strain evidence="2 3">B22-T-1</strain>
    </source>
</reference>